<dbReference type="EMBL" id="WKKF01000001">
    <property type="protein sequence ID" value="MRX53667.1"/>
    <property type="molecule type" value="Genomic_DNA"/>
</dbReference>
<gene>
    <name evidence="9" type="primary">fliH</name>
    <name evidence="9" type="ORF">GJU41_06755</name>
</gene>
<dbReference type="PANTHER" id="PTHR34982:SF1">
    <property type="entry name" value="FLAGELLAR ASSEMBLY PROTEIN FLIH"/>
    <property type="match status" value="1"/>
</dbReference>
<comment type="caution">
    <text evidence="9">The sequence shown here is derived from an EMBL/GenBank/DDBJ whole genome shotgun (WGS) entry which is preliminary data.</text>
</comment>
<name>A0A6I2M8B2_9BACI</name>
<dbReference type="InterPro" id="IPR022524">
    <property type="entry name" value="FliH_Bacilli"/>
</dbReference>
<comment type="function">
    <text evidence="1">Needed for flagellar regrowth and assembly.</text>
</comment>
<keyword evidence="9" id="KW-0966">Cell projection</keyword>
<keyword evidence="5" id="KW-0653">Protein transport</keyword>
<keyword evidence="9" id="KW-0969">Cilium</keyword>
<proteinExistence type="inferred from homology"/>
<evidence type="ECO:0000256" key="7">
    <source>
        <dbReference type="NCBIfam" id="TIGR03825"/>
    </source>
</evidence>
<evidence type="ECO:0000313" key="10">
    <source>
        <dbReference type="Proteomes" id="UP000441585"/>
    </source>
</evidence>
<organism evidence="9 10">
    <name type="scientific">Metabacillus idriensis</name>
    <dbReference type="NCBI Taxonomy" id="324768"/>
    <lineage>
        <taxon>Bacteria</taxon>
        <taxon>Bacillati</taxon>
        <taxon>Bacillota</taxon>
        <taxon>Bacilli</taxon>
        <taxon>Bacillales</taxon>
        <taxon>Bacillaceae</taxon>
        <taxon>Metabacillus</taxon>
    </lineage>
</organism>
<evidence type="ECO:0000259" key="8">
    <source>
        <dbReference type="Pfam" id="PF02108"/>
    </source>
</evidence>
<dbReference type="AlphaFoldDB" id="A0A6I2M8B2"/>
<dbReference type="GO" id="GO:0015031">
    <property type="term" value="P:protein transport"/>
    <property type="evidence" value="ECO:0007669"/>
    <property type="project" value="UniProtKB-KW"/>
</dbReference>
<dbReference type="NCBIfam" id="TIGR03825">
    <property type="entry name" value="FliH_bacil"/>
    <property type="match status" value="1"/>
</dbReference>
<dbReference type="InterPro" id="IPR018035">
    <property type="entry name" value="Flagellar_FliH/T3SS_HrpE"/>
</dbReference>
<dbReference type="PANTHER" id="PTHR34982">
    <property type="entry name" value="YOP PROTEINS TRANSLOCATION PROTEIN L"/>
    <property type="match status" value="1"/>
</dbReference>
<evidence type="ECO:0000256" key="5">
    <source>
        <dbReference type="ARBA" id="ARBA00022927"/>
    </source>
</evidence>
<evidence type="ECO:0000256" key="3">
    <source>
        <dbReference type="ARBA" id="ARBA00022448"/>
    </source>
</evidence>
<dbReference type="InterPro" id="IPR051472">
    <property type="entry name" value="T3SS_Stator/FliH"/>
</dbReference>
<dbReference type="GO" id="GO:0044781">
    <property type="term" value="P:bacterial-type flagellum organization"/>
    <property type="evidence" value="ECO:0007669"/>
    <property type="project" value="UniProtKB-KW"/>
</dbReference>
<keyword evidence="10" id="KW-1185">Reference proteome</keyword>
<reference evidence="9 10" key="1">
    <citation type="submission" date="2019-11" db="EMBL/GenBank/DDBJ databases">
        <title>Bacillus idriensis genome.</title>
        <authorList>
            <person name="Konopka E.N."/>
            <person name="Newman J.D."/>
        </authorList>
    </citation>
    <scope>NUCLEOTIDE SEQUENCE [LARGE SCALE GENOMIC DNA]</scope>
    <source>
        <strain evidence="9 10">DSM 19097</strain>
    </source>
</reference>
<protein>
    <recommendedName>
        <fullName evidence="7">Flagellar assembly protein FliH</fullName>
    </recommendedName>
</protein>
<evidence type="ECO:0000256" key="2">
    <source>
        <dbReference type="ARBA" id="ARBA00006602"/>
    </source>
</evidence>
<keyword evidence="3" id="KW-0813">Transport</keyword>
<evidence type="ECO:0000256" key="6">
    <source>
        <dbReference type="ARBA" id="ARBA00023225"/>
    </source>
</evidence>
<dbReference type="GO" id="GO:0005829">
    <property type="term" value="C:cytosol"/>
    <property type="evidence" value="ECO:0007669"/>
    <property type="project" value="TreeGrafter"/>
</dbReference>
<keyword evidence="9" id="KW-0282">Flagellum</keyword>
<evidence type="ECO:0000256" key="4">
    <source>
        <dbReference type="ARBA" id="ARBA00022795"/>
    </source>
</evidence>
<accession>A0A6I2M8B2</accession>
<evidence type="ECO:0000313" key="9">
    <source>
        <dbReference type="EMBL" id="MRX53667.1"/>
    </source>
</evidence>
<sequence length="284" mass="32476">MLKKLNHELLLLSADLRMRAKSSLPGAEEMILLSKLIKSAHAIQPEEAKQSILIQTTDFLPSSNEIENPELSMKANVYLQQASKEAEALIQSAKTEADGIRIKMAAEQQEWETERERQREQARQEGFLAGLDAGKEEGFRQYSSHLEEARKIVEQSKEDYISKIVSSEETIVNLAVKLAEKLIFIELDEHPDWFLELVKKALHEVREYPEIKIFVHPVHYGYVLKQKNELENMLMSKSELYIFPDEALPEGSCQIESPFGKIDAGIDAQLQQLQQQMLELIGEE</sequence>
<comment type="similarity">
    <text evidence="2">Belongs to the FliH family.</text>
</comment>
<keyword evidence="6" id="KW-1006">Bacterial flagellum protein export</keyword>
<keyword evidence="4" id="KW-1005">Bacterial flagellum biogenesis</keyword>
<dbReference type="Proteomes" id="UP000441585">
    <property type="component" value="Unassembled WGS sequence"/>
</dbReference>
<dbReference type="Pfam" id="PF02108">
    <property type="entry name" value="FliH"/>
    <property type="match status" value="1"/>
</dbReference>
<feature type="domain" description="Flagellar assembly protein FliH/Type III secretion system HrpE" evidence="8">
    <location>
        <begin position="150"/>
        <end position="273"/>
    </location>
</feature>
<evidence type="ECO:0000256" key="1">
    <source>
        <dbReference type="ARBA" id="ARBA00003041"/>
    </source>
</evidence>